<keyword evidence="1" id="KW-0812">Transmembrane</keyword>
<protein>
    <submittedName>
        <fullName evidence="3">Uncharacterized protein</fullName>
    </submittedName>
</protein>
<evidence type="ECO:0000313" key="2">
    <source>
        <dbReference type="EMBL" id="RGB18956.1"/>
    </source>
</evidence>
<evidence type="ECO:0000313" key="4">
    <source>
        <dbReference type="Proteomes" id="UP000254176"/>
    </source>
</evidence>
<name>A0A378VP07_NEIME</name>
<dbReference type="EMBL" id="NVYQ01000011">
    <property type="protein sequence ID" value="RGB18956.1"/>
    <property type="molecule type" value="Genomic_DNA"/>
</dbReference>
<dbReference type="Proteomes" id="UP000254176">
    <property type="component" value="Unassembled WGS sequence"/>
</dbReference>
<feature type="transmembrane region" description="Helical" evidence="1">
    <location>
        <begin position="6"/>
        <end position="26"/>
    </location>
</feature>
<reference evidence="2 5" key="1">
    <citation type="submission" date="2017-08" db="EMBL/GenBank/DDBJ databases">
        <title>Meningococcal Conjunctivitis and Endemic Carriage at a Military Recruit Training Center.</title>
        <authorList>
            <person name="Bobb A.J."/>
            <person name="Galac M.R."/>
            <person name="Snesrud E."/>
            <person name="Clagett C.D."/>
        </authorList>
    </citation>
    <scope>NUCLEOTIDE SEQUENCE [LARGE SCALE GENOMIC DNA]</scope>
    <source>
        <strain evidence="2 5">MRSN431200</strain>
    </source>
</reference>
<keyword evidence="1" id="KW-1133">Transmembrane helix</keyword>
<reference evidence="3 4" key="2">
    <citation type="submission" date="2018-06" db="EMBL/GenBank/DDBJ databases">
        <authorList>
            <consortium name="Pathogen Informatics"/>
            <person name="Doyle S."/>
        </authorList>
    </citation>
    <scope>NUCLEOTIDE SEQUENCE [LARGE SCALE GENOMIC DNA]</scope>
    <source>
        <strain evidence="3 4">NCTC8554</strain>
    </source>
</reference>
<organism evidence="3 4">
    <name type="scientific">Neisseria meningitidis</name>
    <dbReference type="NCBI Taxonomy" id="487"/>
    <lineage>
        <taxon>Bacteria</taxon>
        <taxon>Pseudomonadati</taxon>
        <taxon>Pseudomonadota</taxon>
        <taxon>Betaproteobacteria</taxon>
        <taxon>Neisseriales</taxon>
        <taxon>Neisseriaceae</taxon>
        <taxon>Neisseria</taxon>
    </lineage>
</organism>
<feature type="transmembrane region" description="Helical" evidence="1">
    <location>
        <begin position="46"/>
        <end position="68"/>
    </location>
</feature>
<dbReference type="Proteomes" id="UP000260504">
    <property type="component" value="Unassembled WGS sequence"/>
</dbReference>
<evidence type="ECO:0000313" key="3">
    <source>
        <dbReference type="EMBL" id="SUA18712.1"/>
    </source>
</evidence>
<accession>A0A378VP07</accession>
<evidence type="ECO:0000313" key="5">
    <source>
        <dbReference type="Proteomes" id="UP000260504"/>
    </source>
</evidence>
<keyword evidence="1" id="KW-0472">Membrane</keyword>
<dbReference type="AlphaFoldDB" id="A0A378VP07"/>
<sequence>MINEPGFMLLISATGMVLIFGLFVFFSHKVGLDRTEAYQLILRSFIPFFVIFVIFGFSIILEFFSIILGL</sequence>
<proteinExistence type="predicted"/>
<dbReference type="EMBL" id="UGRP01000001">
    <property type="protein sequence ID" value="SUA18712.1"/>
    <property type="molecule type" value="Genomic_DNA"/>
</dbReference>
<evidence type="ECO:0000256" key="1">
    <source>
        <dbReference type="SAM" id="Phobius"/>
    </source>
</evidence>
<gene>
    <name evidence="2" type="ORF">CIJ84_00710</name>
    <name evidence="3" type="ORF">NCTC8554_00391</name>
</gene>
<dbReference type="RefSeq" id="WP_002256865.1">
    <property type="nucleotide sequence ID" value="NZ_UGRP01000001.1"/>
</dbReference>